<evidence type="ECO:0000313" key="8">
    <source>
        <dbReference type="Proteomes" id="UP000469011"/>
    </source>
</evidence>
<keyword evidence="4" id="KW-0378">Hydrolase</keyword>
<evidence type="ECO:0000256" key="2">
    <source>
        <dbReference type="ARBA" id="ARBA00005947"/>
    </source>
</evidence>
<dbReference type="GO" id="GO:0046872">
    <property type="term" value="F:metal ion binding"/>
    <property type="evidence" value="ECO:0007669"/>
    <property type="project" value="UniProtKB-KW"/>
</dbReference>
<dbReference type="PRINTS" id="PR01270">
    <property type="entry name" value="HDASUPER"/>
</dbReference>
<dbReference type="InterPro" id="IPR037138">
    <property type="entry name" value="His_deacetylse_dom_sf"/>
</dbReference>
<evidence type="ECO:0000313" key="7">
    <source>
        <dbReference type="EMBL" id="NDW05449.1"/>
    </source>
</evidence>
<dbReference type="AlphaFoldDB" id="A0A6N9T6R3"/>
<dbReference type="EMBL" id="JAAAMG010000010">
    <property type="protein sequence ID" value="NDW05449.1"/>
    <property type="molecule type" value="Genomic_DNA"/>
</dbReference>
<sequence length="358" mass="37579">MKVFFSGTQLDHQPTQYGVHGKLVRPLENPNRAETLIESLARLGLAADEPPAADRAAIERVHPGHYLDFLDTAFERFQALPNAGPEVIPNVHPYFAADRPYAPSPLASGARPAPRTTGIIGQTGWYVGDLSCAMTEGTAAAAFASAASAIAATRTVLAGETSAFALCRPPGHHAYPDRSSGFCFLNNAAIAAELLRETFGKVAILDFDTHHGDGTQTIFYTRGDVFFGSVHTDPSAYYPHFLGYGDETGVGAGEGANLNLPLAFGSGDADFLGAVETLARRALEFGAEALVVSAGWDAHQADPLSKLAVTSAAYPRVGEILARLKLPTVIVQEGGYSLTAVSEAAPAFVSAFMDASGG</sequence>
<evidence type="ECO:0000256" key="4">
    <source>
        <dbReference type="ARBA" id="ARBA00022801"/>
    </source>
</evidence>
<keyword evidence="5" id="KW-0862">Zinc</keyword>
<evidence type="ECO:0000256" key="5">
    <source>
        <dbReference type="ARBA" id="ARBA00022833"/>
    </source>
</evidence>
<comment type="cofactor">
    <cofactor evidence="1">
        <name>Zn(2+)</name>
        <dbReference type="ChEBI" id="CHEBI:29105"/>
    </cofactor>
</comment>
<accession>A0A6N9T6R3</accession>
<proteinExistence type="inferred from homology"/>
<dbReference type="Pfam" id="PF00850">
    <property type="entry name" value="Hist_deacetyl"/>
    <property type="match status" value="1"/>
</dbReference>
<dbReference type="SUPFAM" id="SSF52768">
    <property type="entry name" value="Arginase/deacetylase"/>
    <property type="match status" value="1"/>
</dbReference>
<evidence type="ECO:0000256" key="1">
    <source>
        <dbReference type="ARBA" id="ARBA00001947"/>
    </source>
</evidence>
<dbReference type="PANTHER" id="PTHR10625">
    <property type="entry name" value="HISTONE DEACETYLASE HDAC1-RELATED"/>
    <property type="match status" value="1"/>
</dbReference>
<protein>
    <submittedName>
        <fullName evidence="7">Histone deacetylase family protein</fullName>
    </submittedName>
</protein>
<organism evidence="7 8">
    <name type="scientific">Jiella pacifica</name>
    <dbReference type="NCBI Taxonomy" id="2696469"/>
    <lineage>
        <taxon>Bacteria</taxon>
        <taxon>Pseudomonadati</taxon>
        <taxon>Pseudomonadota</taxon>
        <taxon>Alphaproteobacteria</taxon>
        <taxon>Hyphomicrobiales</taxon>
        <taxon>Aurantimonadaceae</taxon>
        <taxon>Jiella</taxon>
    </lineage>
</organism>
<dbReference type="InterPro" id="IPR000286">
    <property type="entry name" value="HDACs"/>
</dbReference>
<evidence type="ECO:0000259" key="6">
    <source>
        <dbReference type="Pfam" id="PF00850"/>
    </source>
</evidence>
<dbReference type="Proteomes" id="UP000469011">
    <property type="component" value="Unassembled WGS sequence"/>
</dbReference>
<feature type="domain" description="Histone deacetylase" evidence="6">
    <location>
        <begin position="28"/>
        <end position="351"/>
    </location>
</feature>
<keyword evidence="8" id="KW-1185">Reference proteome</keyword>
<reference evidence="7 8" key="1">
    <citation type="submission" date="2020-01" db="EMBL/GenBank/DDBJ databases">
        <title>Jiella pacifica sp. nov.</title>
        <authorList>
            <person name="Xue Z."/>
            <person name="Zhu S."/>
            <person name="Chen J."/>
            <person name="Yang J."/>
        </authorList>
    </citation>
    <scope>NUCLEOTIDE SEQUENCE [LARGE SCALE GENOMIC DNA]</scope>
    <source>
        <strain evidence="7 8">40Bstr34</strain>
    </source>
</reference>
<dbReference type="CDD" id="cd10001">
    <property type="entry name" value="HDAC_classII_APAH"/>
    <property type="match status" value="1"/>
</dbReference>
<dbReference type="GO" id="GO:0040029">
    <property type="term" value="P:epigenetic regulation of gene expression"/>
    <property type="evidence" value="ECO:0007669"/>
    <property type="project" value="TreeGrafter"/>
</dbReference>
<dbReference type="PANTHER" id="PTHR10625:SF17">
    <property type="entry name" value="HISTONE DEACETYLASE 8"/>
    <property type="match status" value="1"/>
</dbReference>
<evidence type="ECO:0000256" key="3">
    <source>
        <dbReference type="ARBA" id="ARBA00022723"/>
    </source>
</evidence>
<comment type="caution">
    <text evidence="7">The sequence shown here is derived from an EMBL/GenBank/DDBJ whole genome shotgun (WGS) entry which is preliminary data.</text>
</comment>
<gene>
    <name evidence="7" type="ORF">GTK09_13545</name>
</gene>
<dbReference type="RefSeq" id="WP_163463703.1">
    <property type="nucleotide sequence ID" value="NZ_JAAAMG010000010.1"/>
</dbReference>
<dbReference type="GO" id="GO:0004407">
    <property type="term" value="F:histone deacetylase activity"/>
    <property type="evidence" value="ECO:0007669"/>
    <property type="project" value="TreeGrafter"/>
</dbReference>
<dbReference type="InterPro" id="IPR023696">
    <property type="entry name" value="Ureohydrolase_dom_sf"/>
</dbReference>
<keyword evidence="3" id="KW-0479">Metal-binding</keyword>
<name>A0A6N9T6R3_9HYPH</name>
<comment type="similarity">
    <text evidence="2">Belongs to the histone deacetylase family.</text>
</comment>
<dbReference type="GO" id="GO:0016787">
    <property type="term" value="F:hydrolase activity"/>
    <property type="evidence" value="ECO:0007669"/>
    <property type="project" value="UniProtKB-KW"/>
</dbReference>
<dbReference type="Gene3D" id="3.40.800.20">
    <property type="entry name" value="Histone deacetylase domain"/>
    <property type="match status" value="1"/>
</dbReference>
<dbReference type="InterPro" id="IPR023801">
    <property type="entry name" value="His_deacetylse_dom"/>
</dbReference>